<keyword evidence="6 10" id="KW-0119">Carbohydrate metabolism</keyword>
<dbReference type="HOGENOM" id="CLU_020161_6_0_10"/>
<dbReference type="InterPro" id="IPR017853">
    <property type="entry name" value="GH"/>
</dbReference>
<dbReference type="PANTHER" id="PTHR31490:SF88">
    <property type="entry name" value="BETA-XYLANASE"/>
    <property type="match status" value="1"/>
</dbReference>
<dbReference type="Proteomes" id="UP000002028">
    <property type="component" value="Chromosome"/>
</dbReference>
<dbReference type="STRING" id="504472.Slin_6407"/>
<evidence type="ECO:0000256" key="10">
    <source>
        <dbReference type="RuleBase" id="RU361174"/>
    </source>
</evidence>
<keyword evidence="3" id="KW-0858">Xylan degradation</keyword>
<name>D2QU83_SPILD</name>
<evidence type="ECO:0000256" key="2">
    <source>
        <dbReference type="ARBA" id="ARBA00007495"/>
    </source>
</evidence>
<dbReference type="Pfam" id="PF00331">
    <property type="entry name" value="Glyco_hydro_10"/>
    <property type="match status" value="1"/>
</dbReference>
<dbReference type="EC" id="3.2.1.8" evidence="10"/>
<dbReference type="EMBL" id="CP001769">
    <property type="protein sequence ID" value="ADB42365.1"/>
    <property type="molecule type" value="Genomic_DNA"/>
</dbReference>
<feature type="domain" description="GH10" evidence="11">
    <location>
        <begin position="61"/>
        <end position="385"/>
    </location>
</feature>
<sequence length="387" mass="43902">MLRFFTFSKCLLSTFKSFSIVLSLLIYSFLAACSSQYNTILPNQENTIEATFATRLASIAIDSNATLKSVSSFPVGAAPGRWLQTKSPKGFKLLNEQFNSETVHAYMNIQTSPGNYNFTEPDYWVEYAKTHSVRLHGHCLVYHQAAPNWLLTYKGTTADFEKNIKTHIQTVVGRYRGKIKSWDVINEVFSYSTGAIMSTPFRKLYASDEAYLMFVKRCFQWAHEADPDALLFYNDSNYEIGDAKVNAVLQLVADFKRSGIPIHGLGTQTHISIRTATSGIYSSLQKLATSGLLIHVSELDIRLNPDNSSNFTVTNQLLDAQRIMAQTVVQYYKRLIPVSQQYGITMWDLDDGNSWIIYQEKQKDAPCLFDADYNKKPAFYGFLEELK</sequence>
<organism evidence="12 13">
    <name type="scientific">Spirosoma linguale (strain ATCC 33905 / DSM 74 / LMG 10896 / Claus 1)</name>
    <dbReference type="NCBI Taxonomy" id="504472"/>
    <lineage>
        <taxon>Bacteria</taxon>
        <taxon>Pseudomonadati</taxon>
        <taxon>Bacteroidota</taxon>
        <taxon>Cytophagia</taxon>
        <taxon>Cytophagales</taxon>
        <taxon>Cytophagaceae</taxon>
        <taxon>Spirosoma</taxon>
    </lineage>
</organism>
<keyword evidence="8 10" id="KW-0624">Polysaccharide degradation</keyword>
<accession>D2QU83</accession>
<dbReference type="PROSITE" id="PS51760">
    <property type="entry name" value="GH10_2"/>
    <property type="match status" value="1"/>
</dbReference>
<evidence type="ECO:0000256" key="5">
    <source>
        <dbReference type="ARBA" id="ARBA00022801"/>
    </source>
</evidence>
<evidence type="ECO:0000313" key="12">
    <source>
        <dbReference type="EMBL" id="ADB42365.1"/>
    </source>
</evidence>
<dbReference type="SUPFAM" id="SSF51445">
    <property type="entry name" value="(Trans)glycosidases"/>
    <property type="match status" value="1"/>
</dbReference>
<dbReference type="PROSITE" id="PS51257">
    <property type="entry name" value="PROKAR_LIPOPROTEIN"/>
    <property type="match status" value="1"/>
</dbReference>
<reference evidence="12 13" key="1">
    <citation type="journal article" date="2010" name="Stand. Genomic Sci.">
        <title>Complete genome sequence of Spirosoma linguale type strain (1).</title>
        <authorList>
            <person name="Lail K."/>
            <person name="Sikorski J."/>
            <person name="Saunders E."/>
            <person name="Lapidus A."/>
            <person name="Glavina Del Rio T."/>
            <person name="Copeland A."/>
            <person name="Tice H."/>
            <person name="Cheng J.-F."/>
            <person name="Lucas S."/>
            <person name="Nolan M."/>
            <person name="Bruce D."/>
            <person name="Goodwin L."/>
            <person name="Pitluck S."/>
            <person name="Ivanova N."/>
            <person name="Mavromatis K."/>
            <person name="Ovchinnikova G."/>
            <person name="Pati A."/>
            <person name="Chen A."/>
            <person name="Palaniappan K."/>
            <person name="Land M."/>
            <person name="Hauser L."/>
            <person name="Chang Y.-J."/>
            <person name="Jeffries C.D."/>
            <person name="Chain P."/>
            <person name="Brettin T."/>
            <person name="Detter J.C."/>
            <person name="Schuetze A."/>
            <person name="Rohde M."/>
            <person name="Tindall B.J."/>
            <person name="Goeker M."/>
            <person name="Bristow J."/>
            <person name="Eisen J.A."/>
            <person name="Markowitz V."/>
            <person name="Hugenholtz P."/>
            <person name="Kyrpides N.C."/>
            <person name="Klenk H.-P."/>
            <person name="Chen F."/>
        </authorList>
    </citation>
    <scope>NUCLEOTIDE SEQUENCE [LARGE SCALE GENOMIC DNA]</scope>
    <source>
        <strain evidence="13">ATCC 33905 / DSM 74 / LMG 10896 / Claus 1</strain>
    </source>
</reference>
<evidence type="ECO:0000256" key="3">
    <source>
        <dbReference type="ARBA" id="ARBA00022651"/>
    </source>
</evidence>
<dbReference type="PRINTS" id="PR00134">
    <property type="entry name" value="GLHYDRLASE10"/>
</dbReference>
<comment type="catalytic activity">
    <reaction evidence="1 10">
        <text>Endohydrolysis of (1-&gt;4)-beta-D-xylosidic linkages in xylans.</text>
        <dbReference type="EC" id="3.2.1.8"/>
    </reaction>
</comment>
<keyword evidence="7 10" id="KW-0326">Glycosidase</keyword>
<dbReference type="GO" id="GO:0045493">
    <property type="term" value="P:xylan catabolic process"/>
    <property type="evidence" value="ECO:0007669"/>
    <property type="project" value="UniProtKB-KW"/>
</dbReference>
<evidence type="ECO:0000256" key="7">
    <source>
        <dbReference type="ARBA" id="ARBA00023295"/>
    </source>
</evidence>
<dbReference type="CAZy" id="GH10">
    <property type="family name" value="Glycoside Hydrolase Family 10"/>
</dbReference>
<evidence type="ECO:0000256" key="6">
    <source>
        <dbReference type="ARBA" id="ARBA00023277"/>
    </source>
</evidence>
<dbReference type="GO" id="GO:0031176">
    <property type="term" value="F:endo-1,4-beta-xylanase activity"/>
    <property type="evidence" value="ECO:0007669"/>
    <property type="project" value="UniProtKB-EC"/>
</dbReference>
<dbReference type="SMART" id="SM00633">
    <property type="entry name" value="Glyco_10"/>
    <property type="match status" value="1"/>
</dbReference>
<protein>
    <recommendedName>
        <fullName evidence="10">Beta-xylanase</fullName>
        <ecNumber evidence="10">3.2.1.8</ecNumber>
    </recommendedName>
</protein>
<proteinExistence type="inferred from homology"/>
<dbReference type="eggNOG" id="COG3693">
    <property type="taxonomic scope" value="Bacteria"/>
</dbReference>
<comment type="similarity">
    <text evidence="2 10">Belongs to the glycosyl hydrolase 10 (cellulase F) family.</text>
</comment>
<evidence type="ECO:0000256" key="8">
    <source>
        <dbReference type="ARBA" id="ARBA00023326"/>
    </source>
</evidence>
<keyword evidence="4" id="KW-0732">Signal</keyword>
<keyword evidence="5 10" id="KW-0378">Hydrolase</keyword>
<dbReference type="InterPro" id="IPR031158">
    <property type="entry name" value="GH10_AS"/>
</dbReference>
<dbReference type="KEGG" id="sli:Slin_6407"/>
<evidence type="ECO:0000256" key="1">
    <source>
        <dbReference type="ARBA" id="ARBA00000681"/>
    </source>
</evidence>
<dbReference type="PROSITE" id="PS00591">
    <property type="entry name" value="GH10_1"/>
    <property type="match status" value="1"/>
</dbReference>
<evidence type="ECO:0000256" key="9">
    <source>
        <dbReference type="PROSITE-ProRule" id="PRU10061"/>
    </source>
</evidence>
<dbReference type="AlphaFoldDB" id="D2QU83"/>
<evidence type="ECO:0000313" key="13">
    <source>
        <dbReference type="Proteomes" id="UP000002028"/>
    </source>
</evidence>
<dbReference type="PANTHER" id="PTHR31490">
    <property type="entry name" value="GLYCOSYL HYDROLASE"/>
    <property type="match status" value="1"/>
</dbReference>
<dbReference type="Gene3D" id="3.20.20.80">
    <property type="entry name" value="Glycosidases"/>
    <property type="match status" value="1"/>
</dbReference>
<dbReference type="InterPro" id="IPR001000">
    <property type="entry name" value="GH10_dom"/>
</dbReference>
<keyword evidence="13" id="KW-1185">Reference proteome</keyword>
<dbReference type="InterPro" id="IPR044846">
    <property type="entry name" value="GH10"/>
</dbReference>
<gene>
    <name evidence="12" type="ordered locus">Slin_6407</name>
</gene>
<evidence type="ECO:0000259" key="11">
    <source>
        <dbReference type="PROSITE" id="PS51760"/>
    </source>
</evidence>
<evidence type="ECO:0000256" key="4">
    <source>
        <dbReference type="ARBA" id="ARBA00022729"/>
    </source>
</evidence>
<feature type="active site" description="Nucleophile" evidence="9">
    <location>
        <position position="298"/>
    </location>
</feature>